<sequence>MKTKSPKKLPLNFPCIHGDGQYHFHCSLLFCQEKSTKKNPNKIVSTCATFLFAFFTSLSLPDFSDGVLSTLIFFMCEFTLRISNVVVSTSKHHLAPAPASDLIDSHFHPPFKQSTSSILTLFPLICCDHFPSFFLGRGGGG</sequence>
<dbReference type="AlphaFoldDB" id="A0A5B0PS28"/>
<keyword evidence="2" id="KW-1185">Reference proteome</keyword>
<organism evidence="1 2">
    <name type="scientific">Puccinia graminis f. sp. tritici</name>
    <dbReference type="NCBI Taxonomy" id="56615"/>
    <lineage>
        <taxon>Eukaryota</taxon>
        <taxon>Fungi</taxon>
        <taxon>Dikarya</taxon>
        <taxon>Basidiomycota</taxon>
        <taxon>Pucciniomycotina</taxon>
        <taxon>Pucciniomycetes</taxon>
        <taxon>Pucciniales</taxon>
        <taxon>Pucciniaceae</taxon>
        <taxon>Puccinia</taxon>
    </lineage>
</organism>
<gene>
    <name evidence="1" type="ORF">PGT21_021103</name>
</gene>
<accession>A0A5B0PS28</accession>
<proteinExistence type="predicted"/>
<evidence type="ECO:0000313" key="2">
    <source>
        <dbReference type="Proteomes" id="UP000324748"/>
    </source>
</evidence>
<reference evidence="1 2" key="1">
    <citation type="submission" date="2019-05" db="EMBL/GenBank/DDBJ databases">
        <title>Emergence of the Ug99 lineage of the wheat stem rust pathogen through somatic hybridization.</title>
        <authorList>
            <person name="Li F."/>
            <person name="Upadhyaya N.M."/>
            <person name="Sperschneider J."/>
            <person name="Matny O."/>
            <person name="Nguyen-Phuc H."/>
            <person name="Mago R."/>
            <person name="Raley C."/>
            <person name="Miller M.E."/>
            <person name="Silverstein K.A.T."/>
            <person name="Henningsen E."/>
            <person name="Hirsch C.D."/>
            <person name="Visser B."/>
            <person name="Pretorius Z.A."/>
            <person name="Steffenson B.J."/>
            <person name="Schwessinger B."/>
            <person name="Dodds P.N."/>
            <person name="Figueroa M."/>
        </authorList>
    </citation>
    <scope>NUCLEOTIDE SEQUENCE [LARGE SCALE GENOMIC DNA]</scope>
    <source>
        <strain evidence="1">21-0</strain>
    </source>
</reference>
<name>A0A5B0PS28_PUCGR</name>
<protein>
    <submittedName>
        <fullName evidence="1">Uncharacterized protein</fullName>
    </submittedName>
</protein>
<comment type="caution">
    <text evidence="1">The sequence shown here is derived from an EMBL/GenBank/DDBJ whole genome shotgun (WGS) entry which is preliminary data.</text>
</comment>
<evidence type="ECO:0000313" key="1">
    <source>
        <dbReference type="EMBL" id="KAA1103544.1"/>
    </source>
</evidence>
<dbReference type="EMBL" id="VSWC01000042">
    <property type="protein sequence ID" value="KAA1103544.1"/>
    <property type="molecule type" value="Genomic_DNA"/>
</dbReference>
<dbReference type="Proteomes" id="UP000324748">
    <property type="component" value="Unassembled WGS sequence"/>
</dbReference>